<dbReference type="PROSITE" id="PS51833">
    <property type="entry name" value="HDOD"/>
    <property type="match status" value="1"/>
</dbReference>
<dbReference type="PANTHER" id="PTHR33525">
    <property type="match status" value="1"/>
</dbReference>
<protein>
    <submittedName>
        <fullName evidence="2">HDOD domain-containing protein</fullName>
    </submittedName>
</protein>
<proteinExistence type="predicted"/>
<evidence type="ECO:0000259" key="1">
    <source>
        <dbReference type="PROSITE" id="PS51833"/>
    </source>
</evidence>
<dbReference type="Pfam" id="PF08668">
    <property type="entry name" value="HDOD"/>
    <property type="match status" value="1"/>
</dbReference>
<accession>A0A831YDD2</accession>
<dbReference type="InterPro" id="IPR013976">
    <property type="entry name" value="HDOD"/>
</dbReference>
<dbReference type="AlphaFoldDB" id="A0A831YDD2"/>
<evidence type="ECO:0000313" key="2">
    <source>
        <dbReference type="EMBL" id="HEV09367.1"/>
    </source>
</evidence>
<dbReference type="InterPro" id="IPR052340">
    <property type="entry name" value="RNase_Y/CdgJ"/>
</dbReference>
<feature type="domain" description="HDOD" evidence="1">
    <location>
        <begin position="25"/>
        <end position="218"/>
    </location>
</feature>
<feature type="non-terminal residue" evidence="2">
    <location>
        <position position="1"/>
    </location>
</feature>
<reference evidence="2" key="1">
    <citation type="journal article" date="2020" name="mSystems">
        <title>Genome- and Community-Level Interaction Insights into Carbon Utilization and Element Cycling Functions of Hydrothermarchaeota in Hydrothermal Sediment.</title>
        <authorList>
            <person name="Zhou Z."/>
            <person name="Liu Y."/>
            <person name="Xu W."/>
            <person name="Pan J."/>
            <person name="Luo Z.H."/>
            <person name="Li M."/>
        </authorList>
    </citation>
    <scope>NUCLEOTIDE SEQUENCE [LARGE SCALE GENOMIC DNA]</scope>
    <source>
        <strain evidence="2">SpSt-1257</strain>
    </source>
</reference>
<dbReference type="Proteomes" id="UP000885621">
    <property type="component" value="Unassembled WGS sequence"/>
</dbReference>
<dbReference type="PANTHER" id="PTHR33525:SF4">
    <property type="entry name" value="CYCLIC DI-GMP PHOSPHODIESTERASE CDGJ"/>
    <property type="match status" value="1"/>
</dbReference>
<gene>
    <name evidence="2" type="ORF">ENO34_03080</name>
</gene>
<name>A0A831YDD2_9AQUI</name>
<sequence>EDFDKATLLGFDLFEGEFFTKPESIDTKEDTFNKLEVLKLIRYVSVEDDLNDIAEAIKSSPDISVRLLKYINSSFFYLANPITSINRAVIYLGKKNLISWLFMLSMMSTSKNDLDKEAIKTALFRAKFMELLSLKINPDSNIADTAFLVGILSLAERIFKTDLKAILKELNLSEEMEKVLTEKEGYFGELLNFVIAIEKNDILTIKVFKKKYMLADEEISEITVETYRWIDTMFEILR</sequence>
<comment type="caution">
    <text evidence="2">The sequence shown here is derived from an EMBL/GenBank/DDBJ whole genome shotgun (WGS) entry which is preliminary data.</text>
</comment>
<dbReference type="EMBL" id="DSFC01000174">
    <property type="protein sequence ID" value="HEV09367.1"/>
    <property type="molecule type" value="Genomic_DNA"/>
</dbReference>
<organism evidence="2">
    <name type="scientific">Sulfurihydrogenibium azorense</name>
    <dbReference type="NCBI Taxonomy" id="309806"/>
    <lineage>
        <taxon>Bacteria</taxon>
        <taxon>Pseudomonadati</taxon>
        <taxon>Aquificota</taxon>
        <taxon>Aquificia</taxon>
        <taxon>Aquificales</taxon>
        <taxon>Hydrogenothermaceae</taxon>
        <taxon>Sulfurihydrogenibium</taxon>
    </lineage>
</organism>
<dbReference type="SUPFAM" id="SSF109604">
    <property type="entry name" value="HD-domain/PDEase-like"/>
    <property type="match status" value="1"/>
</dbReference>
<dbReference type="Gene3D" id="1.10.3210.10">
    <property type="entry name" value="Hypothetical protein af1432"/>
    <property type="match status" value="1"/>
</dbReference>